<dbReference type="AlphaFoldDB" id="A0A7W6WBJ7"/>
<evidence type="ECO:0000313" key="2">
    <source>
        <dbReference type="EMBL" id="MBB4267591.1"/>
    </source>
</evidence>
<keyword evidence="1" id="KW-0732">Signal</keyword>
<gene>
    <name evidence="2" type="ORF">GGD89_003238</name>
</gene>
<reference evidence="2 3" key="1">
    <citation type="submission" date="2020-08" db="EMBL/GenBank/DDBJ databases">
        <title>Genome sequencing of Purple Non-Sulfur Bacteria from various extreme environments.</title>
        <authorList>
            <person name="Mayer M."/>
        </authorList>
    </citation>
    <scope>NUCLEOTIDE SEQUENCE [LARGE SCALE GENOMIC DNA]</scope>
    <source>
        <strain evidence="2 3">JA131</strain>
    </source>
</reference>
<dbReference type="EMBL" id="JACIGK010000030">
    <property type="protein sequence ID" value="MBB4267591.1"/>
    <property type="molecule type" value="Genomic_DNA"/>
</dbReference>
<name>A0A7W6WBJ7_9PROT</name>
<accession>A0A7W6WBJ7</accession>
<evidence type="ECO:0000256" key="1">
    <source>
        <dbReference type="SAM" id="SignalP"/>
    </source>
</evidence>
<feature type="chain" id="PRO_5031156396" evidence="1">
    <location>
        <begin position="29"/>
        <end position="84"/>
    </location>
</feature>
<sequence>MMPSAGCWRRRLAVLVLATIWLSACATAGSDGGGPVCPPVVEYSREVQARAADELDLLPEGSAVVEMLSDYAVMREQARACAGR</sequence>
<protein>
    <submittedName>
        <fullName evidence="2">Uncharacterized protein</fullName>
    </submittedName>
</protein>
<evidence type="ECO:0000313" key="3">
    <source>
        <dbReference type="Proteomes" id="UP000554286"/>
    </source>
</evidence>
<comment type="caution">
    <text evidence="2">The sequence shown here is derived from an EMBL/GenBank/DDBJ whole genome shotgun (WGS) entry which is preliminary data.</text>
</comment>
<organism evidence="2 3">
    <name type="scientific">Roseospira visakhapatnamensis</name>
    <dbReference type="NCBI Taxonomy" id="390880"/>
    <lineage>
        <taxon>Bacteria</taxon>
        <taxon>Pseudomonadati</taxon>
        <taxon>Pseudomonadota</taxon>
        <taxon>Alphaproteobacteria</taxon>
        <taxon>Rhodospirillales</taxon>
        <taxon>Rhodospirillaceae</taxon>
        <taxon>Roseospira</taxon>
    </lineage>
</organism>
<feature type="signal peptide" evidence="1">
    <location>
        <begin position="1"/>
        <end position="28"/>
    </location>
</feature>
<proteinExistence type="predicted"/>
<keyword evidence="3" id="KW-1185">Reference proteome</keyword>
<dbReference type="Proteomes" id="UP000554286">
    <property type="component" value="Unassembled WGS sequence"/>
</dbReference>